<sequence length="282" mass="31390">MMSKQKAPETMSKAVLAIEIVVRIVILVIVLALEHAEPFERKIHLEESWLYMNPKTDSYVSTGLLFFLALVTPSVCIVTINSLFECNRSDVSAAHMGYILALGLSAILTDSLKVIVGRPRPDFFFRCFPSGEGNFSMPCTGSPRSVREGRKSFPSGHSSIAFSSFTFLSLYLLAKLEALNSTSRRLRTHRVLLGGLPLYAALLIALSRTCDYHHHWQDVLVGSIIGLVIGYLCYRQQYPSVFDTDAATPLAEFPALGLNFPDRLKEMKSGTSQTIKPLQKWI</sequence>
<dbReference type="KEGG" id="goe:100900983"/>
<evidence type="ECO:0000313" key="8">
    <source>
        <dbReference type="Proteomes" id="UP000694867"/>
    </source>
</evidence>
<feature type="transmembrane region" description="Helical" evidence="6">
    <location>
        <begin position="12"/>
        <end position="33"/>
    </location>
</feature>
<gene>
    <name evidence="9" type="primary">LOC100900983</name>
</gene>
<dbReference type="SMART" id="SM00014">
    <property type="entry name" value="acidPPc"/>
    <property type="match status" value="1"/>
</dbReference>
<comment type="subcellular location">
    <subcellularLocation>
        <location evidence="1">Membrane</location>
        <topology evidence="1">Multi-pass membrane protein</topology>
    </subcellularLocation>
</comment>
<dbReference type="Pfam" id="PF01569">
    <property type="entry name" value="PAP2"/>
    <property type="match status" value="1"/>
</dbReference>
<dbReference type="Gene3D" id="1.20.144.10">
    <property type="entry name" value="Phosphatidic acid phosphatase type 2/haloperoxidase"/>
    <property type="match status" value="1"/>
</dbReference>
<protein>
    <submittedName>
        <fullName evidence="9">Phospholipid phosphatase 5</fullName>
    </submittedName>
</protein>
<dbReference type="GeneID" id="100900983"/>
<accession>A0AAJ6QU49</accession>
<dbReference type="GO" id="GO:0006644">
    <property type="term" value="P:phospholipid metabolic process"/>
    <property type="evidence" value="ECO:0007669"/>
    <property type="project" value="InterPro"/>
</dbReference>
<dbReference type="CDD" id="cd03390">
    <property type="entry name" value="PAP2_containing_1_like"/>
    <property type="match status" value="1"/>
</dbReference>
<dbReference type="RefSeq" id="XP_003744111.1">
    <property type="nucleotide sequence ID" value="XM_003744063.1"/>
</dbReference>
<dbReference type="GO" id="GO:0046839">
    <property type="term" value="P:phospholipid dephosphorylation"/>
    <property type="evidence" value="ECO:0007669"/>
    <property type="project" value="TreeGrafter"/>
</dbReference>
<evidence type="ECO:0000256" key="4">
    <source>
        <dbReference type="ARBA" id="ARBA00022989"/>
    </source>
</evidence>
<dbReference type="GO" id="GO:0008195">
    <property type="term" value="F:phosphatidate phosphatase activity"/>
    <property type="evidence" value="ECO:0007669"/>
    <property type="project" value="TreeGrafter"/>
</dbReference>
<evidence type="ECO:0000256" key="5">
    <source>
        <dbReference type="ARBA" id="ARBA00023136"/>
    </source>
</evidence>
<feature type="transmembrane region" description="Helical" evidence="6">
    <location>
        <begin position="96"/>
        <end position="116"/>
    </location>
</feature>
<reference evidence="9" key="1">
    <citation type="submission" date="2025-08" db="UniProtKB">
        <authorList>
            <consortium name="RefSeq"/>
        </authorList>
    </citation>
    <scope>IDENTIFICATION</scope>
</reference>
<dbReference type="PANTHER" id="PTHR10165:SF35">
    <property type="entry name" value="RE23632P"/>
    <property type="match status" value="1"/>
</dbReference>
<feature type="transmembrane region" description="Helical" evidence="6">
    <location>
        <begin position="59"/>
        <end position="84"/>
    </location>
</feature>
<evidence type="ECO:0000313" key="9">
    <source>
        <dbReference type="RefSeq" id="XP_003744111.1"/>
    </source>
</evidence>
<evidence type="ECO:0000256" key="2">
    <source>
        <dbReference type="ARBA" id="ARBA00008816"/>
    </source>
</evidence>
<feature type="domain" description="Phosphatidic acid phosphatase type 2/haloperoxidase" evidence="7">
    <location>
        <begin position="96"/>
        <end position="234"/>
    </location>
</feature>
<keyword evidence="4 6" id="KW-1133">Transmembrane helix</keyword>
<dbReference type="GO" id="GO:0016020">
    <property type="term" value="C:membrane"/>
    <property type="evidence" value="ECO:0007669"/>
    <property type="project" value="UniProtKB-SubCell"/>
</dbReference>
<keyword evidence="3 6" id="KW-0812">Transmembrane</keyword>
<dbReference type="Proteomes" id="UP000694867">
    <property type="component" value="Unplaced"/>
</dbReference>
<dbReference type="AlphaFoldDB" id="A0AAJ6QU49"/>
<evidence type="ECO:0000256" key="3">
    <source>
        <dbReference type="ARBA" id="ARBA00022692"/>
    </source>
</evidence>
<evidence type="ECO:0000256" key="6">
    <source>
        <dbReference type="SAM" id="Phobius"/>
    </source>
</evidence>
<evidence type="ECO:0000256" key="1">
    <source>
        <dbReference type="ARBA" id="ARBA00004141"/>
    </source>
</evidence>
<organism evidence="8 9">
    <name type="scientific">Galendromus occidentalis</name>
    <name type="common">western predatory mite</name>
    <dbReference type="NCBI Taxonomy" id="34638"/>
    <lineage>
        <taxon>Eukaryota</taxon>
        <taxon>Metazoa</taxon>
        <taxon>Ecdysozoa</taxon>
        <taxon>Arthropoda</taxon>
        <taxon>Chelicerata</taxon>
        <taxon>Arachnida</taxon>
        <taxon>Acari</taxon>
        <taxon>Parasitiformes</taxon>
        <taxon>Mesostigmata</taxon>
        <taxon>Gamasina</taxon>
        <taxon>Phytoseioidea</taxon>
        <taxon>Phytoseiidae</taxon>
        <taxon>Typhlodrominae</taxon>
        <taxon>Galendromus</taxon>
    </lineage>
</organism>
<keyword evidence="8" id="KW-1185">Reference proteome</keyword>
<proteinExistence type="inferred from homology"/>
<evidence type="ECO:0000259" key="7">
    <source>
        <dbReference type="SMART" id="SM00014"/>
    </source>
</evidence>
<feature type="transmembrane region" description="Helical" evidence="6">
    <location>
        <begin position="191"/>
        <end position="209"/>
    </location>
</feature>
<dbReference type="InterPro" id="IPR036938">
    <property type="entry name" value="PAP2/HPO_sf"/>
</dbReference>
<dbReference type="InterPro" id="IPR000326">
    <property type="entry name" value="PAP2/HPO"/>
</dbReference>
<dbReference type="SUPFAM" id="SSF48317">
    <property type="entry name" value="Acid phosphatase/Vanadium-dependent haloperoxidase"/>
    <property type="match status" value="1"/>
</dbReference>
<feature type="transmembrane region" description="Helical" evidence="6">
    <location>
        <begin position="215"/>
        <end position="234"/>
    </location>
</feature>
<dbReference type="PANTHER" id="PTHR10165">
    <property type="entry name" value="LIPID PHOSPHATE PHOSPHATASE"/>
    <property type="match status" value="1"/>
</dbReference>
<comment type="similarity">
    <text evidence="2">Belongs to the PA-phosphatase related phosphoesterase family.</text>
</comment>
<dbReference type="InterPro" id="IPR043216">
    <property type="entry name" value="PAP-like"/>
</dbReference>
<name>A0AAJ6QU49_9ACAR</name>
<keyword evidence="5 6" id="KW-0472">Membrane</keyword>